<feature type="transmembrane region" description="Helical" evidence="1">
    <location>
        <begin position="35"/>
        <end position="52"/>
    </location>
</feature>
<dbReference type="OrthoDB" id="9957499at2"/>
<gene>
    <name evidence="2" type="ORF">BKD09_42680</name>
</gene>
<name>A0A1L3FP40_BRAJP</name>
<keyword evidence="1" id="KW-0812">Transmembrane</keyword>
<feature type="transmembrane region" description="Helical" evidence="1">
    <location>
        <begin position="6"/>
        <end position="28"/>
    </location>
</feature>
<proteinExistence type="predicted"/>
<dbReference type="RefSeq" id="WP_038936634.1">
    <property type="nucleotide sequence ID" value="NZ_CP017637.1"/>
</dbReference>
<protein>
    <submittedName>
        <fullName evidence="2">Uncharacterized protein</fullName>
    </submittedName>
</protein>
<evidence type="ECO:0000256" key="1">
    <source>
        <dbReference type="SAM" id="Phobius"/>
    </source>
</evidence>
<sequence>MLFAKFAAALADFELFNAGVLLYTVLALTKWSDNLLATLAVASGIAFAAYHTKRANFAEAYKRNATDARAALASCLEGYWIAEAPADFPVGNATLAQLLGSTGKARVLLLSPKPGYEPLLTFKSFLQPETRAYRSVILLAGGSKLGVAERFYLIHELCHATVPGHVREFLSNKASYRLLLLYIPILVACQNWLAWAALAVAFGYHLLNANEELGIELDADWNAWRLHEKHFGPEETIRAAKLIAYLFSKNAMFDDGLKPFYEARALQARRVAETLETNDPRFDLYKTVPSLTLSFTIILLFLVQMAAAAIGYFDAVQQLPTFMYAFAPAAALVGLIRHERAARAIATEESLSTFVDEVLAKSREIDDVDAAFVAFEQFGRSQEPSARFD</sequence>
<dbReference type="EMBL" id="CP017637">
    <property type="protein sequence ID" value="APG15040.1"/>
    <property type="molecule type" value="Genomic_DNA"/>
</dbReference>
<reference evidence="2 3" key="1">
    <citation type="submission" date="2016-11" db="EMBL/GenBank/DDBJ databases">
        <title>Complete Genome Sequence of Bradyrhizobium sp. strain J5, an isolated from soybean nodule in Hokkaido.</title>
        <authorList>
            <person name="Kanehara K."/>
        </authorList>
    </citation>
    <scope>NUCLEOTIDE SEQUENCE [LARGE SCALE GENOMIC DNA]</scope>
    <source>
        <strain evidence="2 3">J5</strain>
    </source>
</reference>
<feature type="transmembrane region" description="Helical" evidence="1">
    <location>
        <begin position="179"/>
        <end position="207"/>
    </location>
</feature>
<keyword evidence="1" id="KW-1133">Transmembrane helix</keyword>
<feature type="transmembrane region" description="Helical" evidence="1">
    <location>
        <begin position="291"/>
        <end position="313"/>
    </location>
</feature>
<organism evidence="2 3">
    <name type="scientific">Bradyrhizobium japonicum</name>
    <dbReference type="NCBI Taxonomy" id="375"/>
    <lineage>
        <taxon>Bacteria</taxon>
        <taxon>Pseudomonadati</taxon>
        <taxon>Pseudomonadota</taxon>
        <taxon>Alphaproteobacteria</taxon>
        <taxon>Hyphomicrobiales</taxon>
        <taxon>Nitrobacteraceae</taxon>
        <taxon>Bradyrhizobium</taxon>
    </lineage>
</organism>
<accession>A0A1L3FP40</accession>
<dbReference type="AlphaFoldDB" id="A0A1L3FP40"/>
<evidence type="ECO:0000313" key="2">
    <source>
        <dbReference type="EMBL" id="APG15040.1"/>
    </source>
</evidence>
<evidence type="ECO:0000313" key="3">
    <source>
        <dbReference type="Proteomes" id="UP000181962"/>
    </source>
</evidence>
<keyword evidence="1" id="KW-0472">Membrane</keyword>
<dbReference type="Proteomes" id="UP000181962">
    <property type="component" value="Chromosome"/>
</dbReference>